<organism evidence="9 10">
    <name type="scientific">Oikopleura dioica</name>
    <name type="common">Tunicate</name>
    <dbReference type="NCBI Taxonomy" id="34765"/>
    <lineage>
        <taxon>Eukaryota</taxon>
        <taxon>Metazoa</taxon>
        <taxon>Chordata</taxon>
        <taxon>Tunicata</taxon>
        <taxon>Appendicularia</taxon>
        <taxon>Copelata</taxon>
        <taxon>Oikopleuridae</taxon>
        <taxon>Oikopleura</taxon>
    </lineage>
</organism>
<feature type="transmembrane region" description="Helical" evidence="8">
    <location>
        <begin position="1068"/>
        <end position="1090"/>
    </location>
</feature>
<feature type="transmembrane region" description="Helical" evidence="8">
    <location>
        <begin position="163"/>
        <end position="184"/>
    </location>
</feature>
<dbReference type="Proteomes" id="UP001158576">
    <property type="component" value="Chromosome PAR"/>
</dbReference>
<feature type="compositionally biased region" description="Basic and acidic residues" evidence="7">
    <location>
        <begin position="53"/>
        <end position="63"/>
    </location>
</feature>
<evidence type="ECO:0000313" key="9">
    <source>
        <dbReference type="EMBL" id="CAG5082997.1"/>
    </source>
</evidence>
<feature type="transmembrane region" description="Helical" evidence="8">
    <location>
        <begin position="89"/>
        <end position="112"/>
    </location>
</feature>
<evidence type="ECO:0000256" key="5">
    <source>
        <dbReference type="ARBA" id="ARBA00022989"/>
    </source>
</evidence>
<comment type="subcellular location">
    <subcellularLocation>
        <location evidence="1">Membrane</location>
        <topology evidence="1">Multi-pass membrane protein</topology>
    </subcellularLocation>
</comment>
<feature type="region of interest" description="Disordered" evidence="7">
    <location>
        <begin position="350"/>
        <end position="373"/>
    </location>
</feature>
<dbReference type="SUPFAM" id="SSF53448">
    <property type="entry name" value="Nucleotide-diphospho-sugar transferases"/>
    <property type="match status" value="1"/>
</dbReference>
<reference evidence="9 10" key="1">
    <citation type="submission" date="2021-04" db="EMBL/GenBank/DDBJ databases">
        <authorList>
            <person name="Bliznina A."/>
        </authorList>
    </citation>
    <scope>NUCLEOTIDE SEQUENCE [LARGE SCALE GENOMIC DNA]</scope>
</reference>
<proteinExistence type="predicted"/>
<keyword evidence="6 8" id="KW-0472">Membrane</keyword>
<keyword evidence="5 8" id="KW-1133">Transmembrane helix</keyword>
<evidence type="ECO:0000256" key="4">
    <source>
        <dbReference type="ARBA" id="ARBA00022692"/>
    </source>
</evidence>
<feature type="compositionally biased region" description="Basic and acidic residues" evidence="7">
    <location>
        <begin position="1216"/>
        <end position="1242"/>
    </location>
</feature>
<dbReference type="EC" id="2.4.1.16" evidence="2"/>
<keyword evidence="4 8" id="KW-0812">Transmembrane</keyword>
<feature type="region of interest" description="Disordered" evidence="7">
    <location>
        <begin position="1216"/>
        <end position="1260"/>
    </location>
</feature>
<feature type="transmembrane region" description="Helical" evidence="8">
    <location>
        <begin position="377"/>
        <end position="400"/>
    </location>
</feature>
<evidence type="ECO:0000256" key="7">
    <source>
        <dbReference type="SAM" id="MobiDB-lite"/>
    </source>
</evidence>
<feature type="region of interest" description="Disordered" evidence="7">
    <location>
        <begin position="1888"/>
        <end position="1907"/>
    </location>
</feature>
<name>A0ABN7RU52_OIKDI</name>
<evidence type="ECO:0000256" key="6">
    <source>
        <dbReference type="ARBA" id="ARBA00023136"/>
    </source>
</evidence>
<evidence type="ECO:0000256" key="1">
    <source>
        <dbReference type="ARBA" id="ARBA00004141"/>
    </source>
</evidence>
<evidence type="ECO:0000256" key="8">
    <source>
        <dbReference type="SAM" id="Phobius"/>
    </source>
</evidence>
<accession>A0ABN7RU52</accession>
<feature type="transmembrane region" description="Helical" evidence="8">
    <location>
        <begin position="1042"/>
        <end position="1062"/>
    </location>
</feature>
<sequence>MRMSRKTKVQFEGESPPTSATTESAADKISHPSNAGFSDPQVVEAPEDSTEQQAKKADDEKTEPWNIAKTEPNITEFALPSSKSHRNRIILWHTFNILIGVLCVVSNALQYFSFAEMNNEFHIASISEDTTPGGSETRSRILGGYQMEYRSSRNAEDFTEFKILFAVLLIPEFYTFLYCLYFAIFKRPPFPKFLQILVTCVTEMIYAVGVGFYVFYLAPDISRTMNVAVLMFPTAVPLVFSLFQDKTVEEAKQAAEEANAGNQQVQIEEKKGVLKKCCEPILSVLKKFAPYGQWIFFTIGHVMMFFDTDDIVKSLFVILCVNMMSVPNYINFSICPSNSVIATIHSVGRGIKKKSPDSGANRSPKKSENKKQEDPELSIIISHLFATPMKCIILALIVFLPHDNRPSYEHPGDNFQLWMIVYAISTVMTSYLQKVSVKLGLQKSGLAVSGALGPLIALCAVFFQDATRMESQIFQGELEYENDHLLFTEVYPQVPGYQNRSLSDTTRESSTIETSLIMSFVTGLLGILHLLCLTQYIWTPRNFIYPLDRHVFMLPAFRPVGTSTFSLLNRRTIDIIEEQESDAFNKEFSSGSKKTTRVSGRKTNKSGMWSKGQKNPYIFICTTLWHEEDFEMATLLRSVVKLLRHARMKKNDPSQENQYELEMHIFFDNVFVNKPTDKEKEEVKKDKQEREEVEKSDKNEDKKKSKPKKLPTDDFIDAKEWMQLNEWVVQFQTVFKDVLSKYEDNEYITPKALEEGKIIRTPYGGRVVYKIAGYDFVIHLKDAELVQRGKRWSQVMYLYYLIGWKIDACELRDSDNMRVKKSKSFVLALDGDVDFEPDAFELVLDRCMRNDKLAACCGAIHPKGSGWLVAYQNFEYAVGHWLQKAAEHVLGCVLCSPGCFSLMRVSYLSEPNVMAMYKSLALNPMEKLQYDQGEDRWLCTLMLFSGGRIEYEGSSHCNTFAPEDLPTFYKQRRRWGPSTTANIWNLVAQQKLARSSNPYISVPYILYQFTVMVFALIGVSTTMMMVAEAFSLGVGNSIPRWVCYFIVIFPVAIFTMACYLSNDGDFQIQLATWFSLAFSFLMALVFIGIFIEGMTCPFSPSFMFFVAMAGIHIVAAILHWDFYALLCGVVYFLFIPSCFIFLQIYSIANLNDCSWGTRQAASTDKKVEKTFWQRVTGKNPEQIRKEEEEGLDGTNCACLICMDSYDIRSKEEGENKSLLKKDEANTKDKAKTEEPKNEDKTKEKKKKIQNSGKLKRKARPETYYEFVPTRERETFPVEKEEDLEKQGIMKAKIEGKIKYANNKNERRKSQHQTAVGDESSAAEASDKVFLEPITQERLYGGFTIKTLRSQDERHWCLFMNNPRVKEENRKEKKPKGEFRNWKLEDVRDREIKLYKKFQSKYLSWVLGDGSPFHKNCKVYTLSNPEQEFWERMQDPTDGFIGIKKKGRNSKTVEKHENKLAEEMTKFKDEKFMYFIFINILWIIVSCTILKYSYLLGHIDIPINNHEQFPTCGMKFEDEDEDNQPCENESICDDCIPLPKMSDKGEPGALKKTSRIPRSVFDKIVKAHGEEGEFADGCFFDFKIDIVFDWLLQLKPYFQHPPSRAKADELIRKMIQNPGTQIETESLTRYFLMFRRLQLKNMFAVIKMRAYKNPSGLPLHDEIEDADEAASDAALSDAAPSSSASSSSIETIVPCTKATFKERERGKKNEIINMGRGMPVVFYKDVRPLDPASREFTWEKFIMYEYSKKKSSESGLSFENLEIWKEKNKKDSNCRKIVEGWKKMKTTYSPLGVSEMVLTYFPRLLKKPYAQKLEHFKNLLRSHTPVTKEVFDKKASSFGLEHQLNWDTEKKFKTDIKQSIDYWKNMILEKRATPAVGSQYTLDIRTESKKKRSALPATGPAAKKKALP</sequence>
<feature type="transmembrane region" description="Helical" evidence="8">
    <location>
        <begin position="415"/>
        <end position="432"/>
    </location>
</feature>
<dbReference type="InterPro" id="IPR029044">
    <property type="entry name" value="Nucleotide-diphossugar_trans"/>
</dbReference>
<feature type="transmembrane region" description="Helical" evidence="8">
    <location>
        <begin position="1471"/>
        <end position="1493"/>
    </location>
</feature>
<keyword evidence="10" id="KW-1185">Reference proteome</keyword>
<feature type="transmembrane region" description="Helical" evidence="8">
    <location>
        <begin position="1004"/>
        <end position="1030"/>
    </location>
</feature>
<dbReference type="Pfam" id="PF03142">
    <property type="entry name" value="Chitin_synth_2"/>
    <property type="match status" value="1"/>
</dbReference>
<keyword evidence="3" id="KW-0328">Glycosyltransferase</keyword>
<feature type="region of interest" description="Disordered" evidence="7">
    <location>
        <begin position="678"/>
        <end position="709"/>
    </location>
</feature>
<feature type="region of interest" description="Disordered" evidence="7">
    <location>
        <begin position="1"/>
        <end position="69"/>
    </location>
</feature>
<feature type="transmembrane region" description="Helical" evidence="8">
    <location>
        <begin position="444"/>
        <end position="463"/>
    </location>
</feature>
<feature type="transmembrane region" description="Helical" evidence="8">
    <location>
        <begin position="516"/>
        <end position="538"/>
    </location>
</feature>
<feature type="compositionally biased region" description="Basic and acidic residues" evidence="7">
    <location>
        <begin position="678"/>
        <end position="703"/>
    </location>
</feature>
<keyword evidence="3" id="KW-0808">Transferase</keyword>
<feature type="transmembrane region" description="Helical" evidence="8">
    <location>
        <begin position="1129"/>
        <end position="1148"/>
    </location>
</feature>
<feature type="transmembrane region" description="Helical" evidence="8">
    <location>
        <begin position="196"/>
        <end position="218"/>
    </location>
</feature>
<evidence type="ECO:0000256" key="2">
    <source>
        <dbReference type="ARBA" id="ARBA00012543"/>
    </source>
</evidence>
<feature type="transmembrane region" description="Helical" evidence="8">
    <location>
        <begin position="224"/>
        <end position="243"/>
    </location>
</feature>
<dbReference type="PANTHER" id="PTHR22914:SF42">
    <property type="entry name" value="CHITIN SYNTHASE"/>
    <property type="match status" value="1"/>
</dbReference>
<protein>
    <recommendedName>
        <fullName evidence="2">chitin synthase</fullName>
        <ecNumber evidence="2">2.4.1.16</ecNumber>
    </recommendedName>
</protein>
<feature type="compositionally biased region" description="Basic residues" evidence="7">
    <location>
        <begin position="1243"/>
        <end position="1258"/>
    </location>
</feature>
<feature type="transmembrane region" description="Helical" evidence="8">
    <location>
        <begin position="1102"/>
        <end position="1123"/>
    </location>
</feature>
<evidence type="ECO:0000256" key="3">
    <source>
        <dbReference type="ARBA" id="ARBA00022676"/>
    </source>
</evidence>
<dbReference type="EMBL" id="OU015568">
    <property type="protein sequence ID" value="CAG5082997.1"/>
    <property type="molecule type" value="Genomic_DNA"/>
</dbReference>
<evidence type="ECO:0000313" key="10">
    <source>
        <dbReference type="Proteomes" id="UP001158576"/>
    </source>
</evidence>
<dbReference type="InterPro" id="IPR004835">
    <property type="entry name" value="Chitin_synth"/>
</dbReference>
<gene>
    <name evidence="9" type="ORF">OKIOD_LOCUS1811</name>
</gene>
<dbReference type="PANTHER" id="PTHR22914">
    <property type="entry name" value="CHITIN SYNTHASE"/>
    <property type="match status" value="1"/>
</dbReference>
<feature type="region of interest" description="Disordered" evidence="7">
    <location>
        <begin position="1299"/>
        <end position="1321"/>
    </location>
</feature>